<accession>A0A6V8KLW3</accession>
<dbReference type="EMBL" id="BLPF01000002">
    <property type="protein sequence ID" value="GFJ82936.1"/>
    <property type="molecule type" value="Genomic_DNA"/>
</dbReference>
<dbReference type="Gene3D" id="3.60.21.10">
    <property type="match status" value="1"/>
</dbReference>
<feature type="domain" description="Calcineurin-like phosphoesterase" evidence="4">
    <location>
        <begin position="137"/>
        <end position="357"/>
    </location>
</feature>
<dbReference type="Pfam" id="PF00149">
    <property type="entry name" value="Metallophos"/>
    <property type="match status" value="1"/>
</dbReference>
<keyword evidence="2" id="KW-0378">Hydrolase</keyword>
<reference evidence="5 6" key="1">
    <citation type="submission" date="2020-03" db="EMBL/GenBank/DDBJ databases">
        <title>Whole genome shotgun sequence of Phytohabitans houttuyneae NBRC 108639.</title>
        <authorList>
            <person name="Komaki H."/>
            <person name="Tamura T."/>
        </authorList>
    </citation>
    <scope>NUCLEOTIDE SEQUENCE [LARGE SCALE GENOMIC DNA]</scope>
    <source>
        <strain evidence="5 6">NBRC 108639</strain>
    </source>
</reference>
<evidence type="ECO:0000313" key="6">
    <source>
        <dbReference type="Proteomes" id="UP000482800"/>
    </source>
</evidence>
<feature type="region of interest" description="Disordered" evidence="3">
    <location>
        <begin position="414"/>
        <end position="434"/>
    </location>
</feature>
<proteinExistence type="predicted"/>
<dbReference type="InterPro" id="IPR004843">
    <property type="entry name" value="Calcineurin-like_PHP"/>
</dbReference>
<dbReference type="Proteomes" id="UP000482800">
    <property type="component" value="Unassembled WGS sequence"/>
</dbReference>
<dbReference type="InterPro" id="IPR051558">
    <property type="entry name" value="Metallophosphoesterase_PAP"/>
</dbReference>
<evidence type="ECO:0000256" key="2">
    <source>
        <dbReference type="ARBA" id="ARBA00022801"/>
    </source>
</evidence>
<evidence type="ECO:0000313" key="5">
    <source>
        <dbReference type="EMBL" id="GFJ82936.1"/>
    </source>
</evidence>
<evidence type="ECO:0000259" key="4">
    <source>
        <dbReference type="Pfam" id="PF00149"/>
    </source>
</evidence>
<name>A0A6V8KLW3_9ACTN</name>
<organism evidence="5 6">
    <name type="scientific">Phytohabitans houttuyneae</name>
    <dbReference type="NCBI Taxonomy" id="1076126"/>
    <lineage>
        <taxon>Bacteria</taxon>
        <taxon>Bacillati</taxon>
        <taxon>Actinomycetota</taxon>
        <taxon>Actinomycetes</taxon>
        <taxon>Micromonosporales</taxon>
        <taxon>Micromonosporaceae</taxon>
    </lineage>
</organism>
<sequence>MVAGHFEPYVQLVDVTDDAALIAWGGFQLGEHGGGWRAERAGETFGARSQPRGRAVVEVLDGDGAVAGRAVTGDDNHAWVEGLRPATTYRYRVLVDGEPWGAGKRFDWTPSGLGAAWRPLDLRLRTHASAAEPDPVTFLALGDFGVGIGSGADGARQLAVARTMQRLADAVDIRFVVGLGDSIYHGLGGRQDATGAFDEDWWLTFFQPYRYLFDHLAFYPTAGNHDSADNEASDDREQLEDNLYLRIRFGPRVEAGRATIDPGLFYRLRVGALLELVCVDTTWGAGRGMHWFDEPGQRGWLERTLGDSDAVWRVPFSHHPAYCAGPHHDCMPEQVDRLVPLYRRHGVRLLLHGHEHNFQHGRVDDLDYVVSGAGGKLDERMPGRFAEAGTLSWAGVPHCLLVQVTPDRLVITPYGPTPPGADPVPIARRRPDGTVTDEPITVRLTSA</sequence>
<dbReference type="AlphaFoldDB" id="A0A6V8KLW3"/>
<dbReference type="InterPro" id="IPR029052">
    <property type="entry name" value="Metallo-depent_PP-like"/>
</dbReference>
<dbReference type="SUPFAM" id="SSF56300">
    <property type="entry name" value="Metallo-dependent phosphatases"/>
    <property type="match status" value="1"/>
</dbReference>
<dbReference type="GO" id="GO:0016787">
    <property type="term" value="F:hydrolase activity"/>
    <property type="evidence" value="ECO:0007669"/>
    <property type="project" value="UniProtKB-KW"/>
</dbReference>
<dbReference type="PANTHER" id="PTHR10161">
    <property type="entry name" value="TARTRATE-RESISTANT ACID PHOSPHATASE TYPE 5"/>
    <property type="match status" value="1"/>
</dbReference>
<protein>
    <recommendedName>
        <fullName evidence="4">Calcineurin-like phosphoesterase domain-containing protein</fullName>
    </recommendedName>
</protein>
<evidence type="ECO:0000256" key="1">
    <source>
        <dbReference type="ARBA" id="ARBA00022729"/>
    </source>
</evidence>
<keyword evidence="1" id="KW-0732">Signal</keyword>
<keyword evidence="6" id="KW-1185">Reference proteome</keyword>
<gene>
    <name evidence="5" type="ORF">Phou_071160</name>
</gene>
<evidence type="ECO:0000256" key="3">
    <source>
        <dbReference type="SAM" id="MobiDB-lite"/>
    </source>
</evidence>
<comment type="caution">
    <text evidence="5">The sequence shown here is derived from an EMBL/GenBank/DDBJ whole genome shotgun (WGS) entry which is preliminary data.</text>
</comment>
<dbReference type="PANTHER" id="PTHR10161:SF14">
    <property type="entry name" value="TARTRATE-RESISTANT ACID PHOSPHATASE TYPE 5"/>
    <property type="match status" value="1"/>
</dbReference>
<reference evidence="5 6" key="2">
    <citation type="submission" date="2020-03" db="EMBL/GenBank/DDBJ databases">
        <authorList>
            <person name="Ichikawa N."/>
            <person name="Kimura A."/>
            <person name="Kitahashi Y."/>
            <person name="Uohara A."/>
        </authorList>
    </citation>
    <scope>NUCLEOTIDE SEQUENCE [LARGE SCALE GENOMIC DNA]</scope>
    <source>
        <strain evidence="5 6">NBRC 108639</strain>
    </source>
</reference>